<evidence type="ECO:0008006" key="4">
    <source>
        <dbReference type="Google" id="ProtNLM"/>
    </source>
</evidence>
<evidence type="ECO:0000256" key="1">
    <source>
        <dbReference type="SAM" id="MobiDB-lite"/>
    </source>
</evidence>
<feature type="region of interest" description="Disordered" evidence="1">
    <location>
        <begin position="1"/>
        <end position="32"/>
    </location>
</feature>
<dbReference type="SUPFAM" id="SSF55961">
    <property type="entry name" value="Bet v1-like"/>
    <property type="match status" value="1"/>
</dbReference>
<accession>A0ABQ6K894</accession>
<feature type="compositionally biased region" description="Basic and acidic residues" evidence="1">
    <location>
        <begin position="1"/>
        <end position="25"/>
    </location>
</feature>
<comment type="caution">
    <text evidence="2">The sequence shown here is derived from an EMBL/GenBank/DDBJ whole genome shotgun (WGS) entry which is preliminary data.</text>
</comment>
<proteinExistence type="predicted"/>
<gene>
    <name evidence="2" type="ORF">GCM10025881_24280</name>
</gene>
<protein>
    <recommendedName>
        <fullName evidence="4">SRPBCC family protein</fullName>
    </recommendedName>
</protein>
<name>A0ABQ6K894_9MICO</name>
<evidence type="ECO:0000313" key="2">
    <source>
        <dbReference type="EMBL" id="GMA95604.1"/>
    </source>
</evidence>
<dbReference type="EMBL" id="BSVB01000001">
    <property type="protein sequence ID" value="GMA95604.1"/>
    <property type="molecule type" value="Genomic_DNA"/>
</dbReference>
<evidence type="ECO:0000313" key="3">
    <source>
        <dbReference type="Proteomes" id="UP001157034"/>
    </source>
</evidence>
<sequence length="208" mass="23365">MVRLRDAELDADEHVRPLHDPEPIPHARSMAPTPDTCESGDMRVQLKLVLDCPPDAAWEAIRSPDVFREVYHPLANVEPIDPPTFPERWPDGPTLLRVTSISGLVPLGEQVMDLARAERDGVRILEDRGHAVTGPLAALTLWRHRMAVSAIDAPSTGPGQRTATLYRDRLDVRGPTSVPLWPVLWELWQYRGGRLKKLAPTFARRFGR</sequence>
<reference evidence="3" key="1">
    <citation type="journal article" date="2019" name="Int. J. Syst. Evol. Microbiol.">
        <title>The Global Catalogue of Microorganisms (GCM) 10K type strain sequencing project: providing services to taxonomists for standard genome sequencing and annotation.</title>
        <authorList>
            <consortium name="The Broad Institute Genomics Platform"/>
            <consortium name="The Broad Institute Genome Sequencing Center for Infectious Disease"/>
            <person name="Wu L."/>
            <person name="Ma J."/>
        </authorList>
    </citation>
    <scope>NUCLEOTIDE SEQUENCE [LARGE SCALE GENOMIC DNA]</scope>
    <source>
        <strain evidence="3">NBRC 108894</strain>
    </source>
</reference>
<dbReference type="Proteomes" id="UP001157034">
    <property type="component" value="Unassembled WGS sequence"/>
</dbReference>
<keyword evidence="3" id="KW-1185">Reference proteome</keyword>
<organism evidence="2 3">
    <name type="scientific">Pseudolysinimonas kribbensis</name>
    <dbReference type="NCBI Taxonomy" id="433641"/>
    <lineage>
        <taxon>Bacteria</taxon>
        <taxon>Bacillati</taxon>
        <taxon>Actinomycetota</taxon>
        <taxon>Actinomycetes</taxon>
        <taxon>Micrococcales</taxon>
        <taxon>Microbacteriaceae</taxon>
        <taxon>Pseudolysinimonas</taxon>
    </lineage>
</organism>